<dbReference type="Pfam" id="PF10658">
    <property type="entry name" value="DUF2484"/>
    <property type="match status" value="1"/>
</dbReference>
<sequence>MSVSLALACIWVVLASAVAMGPRRFHWPAALMLAASGIPLLGWVTWENGAYWGLGCLIGGASILRWPLIHVARRIAGRATP</sequence>
<dbReference type="EMBL" id="QBKP01000008">
    <property type="protein sequence ID" value="PTX49012.1"/>
    <property type="molecule type" value="Genomic_DNA"/>
</dbReference>
<protein>
    <submittedName>
        <fullName evidence="2">Uncharacterized protein DUF2484</fullName>
    </submittedName>
</protein>
<comment type="caution">
    <text evidence="2">The sequence shown here is derived from an EMBL/GenBank/DDBJ whole genome shotgun (WGS) entry which is preliminary data.</text>
</comment>
<dbReference type="AlphaFoldDB" id="A0A2T6AYX6"/>
<feature type="transmembrane region" description="Helical" evidence="1">
    <location>
        <begin position="49"/>
        <end position="68"/>
    </location>
</feature>
<dbReference type="Proteomes" id="UP000244224">
    <property type="component" value="Unassembled WGS sequence"/>
</dbReference>
<dbReference type="OrthoDB" id="7862849at2"/>
<organism evidence="2 3">
    <name type="scientific">Gemmobacter caeni</name>
    <dbReference type="NCBI Taxonomy" id="589035"/>
    <lineage>
        <taxon>Bacteria</taxon>
        <taxon>Pseudomonadati</taxon>
        <taxon>Pseudomonadota</taxon>
        <taxon>Alphaproteobacteria</taxon>
        <taxon>Rhodobacterales</taxon>
        <taxon>Paracoccaceae</taxon>
        <taxon>Gemmobacter</taxon>
    </lineage>
</organism>
<gene>
    <name evidence="2" type="ORF">C8N34_108120</name>
</gene>
<evidence type="ECO:0000313" key="3">
    <source>
        <dbReference type="Proteomes" id="UP000244224"/>
    </source>
</evidence>
<evidence type="ECO:0000256" key="1">
    <source>
        <dbReference type="SAM" id="Phobius"/>
    </source>
</evidence>
<keyword evidence="3" id="KW-1185">Reference proteome</keyword>
<accession>A0A2T6AYX6</accession>
<dbReference type="InterPro" id="IPR018919">
    <property type="entry name" value="DUF2484"/>
</dbReference>
<dbReference type="RefSeq" id="WP_108129292.1">
    <property type="nucleotide sequence ID" value="NZ_QBKP01000008.1"/>
</dbReference>
<name>A0A2T6AYX6_9RHOB</name>
<proteinExistence type="predicted"/>
<reference evidence="2 3" key="1">
    <citation type="submission" date="2018-04" db="EMBL/GenBank/DDBJ databases">
        <title>Genomic Encyclopedia of Archaeal and Bacterial Type Strains, Phase II (KMG-II): from individual species to whole genera.</title>
        <authorList>
            <person name="Goeker M."/>
        </authorList>
    </citation>
    <scope>NUCLEOTIDE SEQUENCE [LARGE SCALE GENOMIC DNA]</scope>
    <source>
        <strain evidence="2 3">DSM 21823</strain>
    </source>
</reference>
<evidence type="ECO:0000313" key="2">
    <source>
        <dbReference type="EMBL" id="PTX49012.1"/>
    </source>
</evidence>
<keyword evidence="1" id="KW-0472">Membrane</keyword>
<keyword evidence="1" id="KW-0812">Transmembrane</keyword>
<keyword evidence="1" id="KW-1133">Transmembrane helix</keyword>